<name>A0ACC1MFW7_9APHY</name>
<protein>
    <submittedName>
        <fullName evidence="1">Uncharacterized protein</fullName>
    </submittedName>
</protein>
<keyword evidence="2" id="KW-1185">Reference proteome</keyword>
<reference evidence="1" key="1">
    <citation type="submission" date="2022-08" db="EMBL/GenBank/DDBJ databases">
        <title>Genome Sequence of Pycnoporus sanguineus.</title>
        <authorList>
            <person name="Buettner E."/>
        </authorList>
    </citation>
    <scope>NUCLEOTIDE SEQUENCE</scope>
    <source>
        <strain evidence="1">CG-C14</strain>
    </source>
</reference>
<evidence type="ECO:0000313" key="1">
    <source>
        <dbReference type="EMBL" id="KAJ2965680.1"/>
    </source>
</evidence>
<organism evidence="1 2">
    <name type="scientific">Trametes sanguinea</name>
    <dbReference type="NCBI Taxonomy" id="158606"/>
    <lineage>
        <taxon>Eukaryota</taxon>
        <taxon>Fungi</taxon>
        <taxon>Dikarya</taxon>
        <taxon>Basidiomycota</taxon>
        <taxon>Agaricomycotina</taxon>
        <taxon>Agaricomycetes</taxon>
        <taxon>Polyporales</taxon>
        <taxon>Polyporaceae</taxon>
        <taxon>Trametes</taxon>
    </lineage>
</organism>
<dbReference type="EMBL" id="JANSHE010006921">
    <property type="protein sequence ID" value="KAJ2965680.1"/>
    <property type="molecule type" value="Genomic_DNA"/>
</dbReference>
<proteinExistence type="predicted"/>
<accession>A0ACC1MFW7</accession>
<evidence type="ECO:0000313" key="2">
    <source>
        <dbReference type="Proteomes" id="UP001144978"/>
    </source>
</evidence>
<gene>
    <name evidence="1" type="ORF">NUW54_g14038</name>
</gene>
<dbReference type="Proteomes" id="UP001144978">
    <property type="component" value="Unassembled WGS sequence"/>
</dbReference>
<comment type="caution">
    <text evidence="1">The sequence shown here is derived from an EMBL/GenBank/DDBJ whole genome shotgun (WGS) entry which is preliminary data.</text>
</comment>
<sequence length="331" mass="35254">MEQNSGHDAPAAVPIPHPSLPERTPAPGPAARPGPLPPIPVVAPHSAQMHDSPEQNPAGSPPPTPSILRMPSPNFPAGTAQAHHDHSSNATAGPSNIAKQKQVASPNHSSEEDNAQTPGERAFSQPSSRDRNPEDSERHQPKLWYVQRRLRKPPIPSVIDHVVPTVSAPPHAAGNGIGRRTSVAATSQATLALNGEKKVEDRLKPTLDAAKAERDRVALKGACTHWSANENVLITSVESVAKAHAWALNVAIGAQVVLGLPLYGYVSQSTKTIAAVHIARPPPWGSWGSTEYKEKSGSGYPSADLPAPCRRCRRCRKRRTARKAASPTCSR</sequence>